<feature type="region of interest" description="Disordered" evidence="1">
    <location>
        <begin position="349"/>
        <end position="384"/>
    </location>
</feature>
<proteinExistence type="predicted"/>
<sequence>MSSLWSPTPDSKNQGLPEKLPKKRSATEQEERPKQPPKKKGRLPTTTDQSSSTASSEGTPSGKCNLWKDFCERGIELFTATHKKVSDAEEKETRTTERYFREVTRRTEVLEKNLAEHHSYVKSRSTTLVMDEAQMNQLVAHLTKETSALGRSLHEDIEIAKNSVLFQVGEMSTDIDRCRTEIEKTSNNALLHGIKGLMERITRFQANVEERLTAIEENQDRLLKVCAKEGMITSKEETVARVANELRRSEDILQIDEDFGEPEESVKEARKDEDRKILDELAVVNRKLDKTKHEIFVLNHRIEKERKNEDQRGRQKVEEMRKEKYELLDEEYALKKKQQQLNLALQDWLNGRKQRETPRGRDDSRMSFSGRSSSPRHEILHSTKSSGSLQLLKLSSEHIAAAPKFVQI</sequence>
<dbReference type="EMBL" id="UYSL01027615">
    <property type="protein sequence ID" value="VDL86908.1"/>
    <property type="molecule type" value="Genomic_DNA"/>
</dbReference>
<name>A0A0N4YYA7_NIPBR</name>
<evidence type="ECO:0000313" key="2">
    <source>
        <dbReference type="EMBL" id="VDL86908.1"/>
    </source>
</evidence>
<feature type="region of interest" description="Disordered" evidence="1">
    <location>
        <begin position="1"/>
        <end position="63"/>
    </location>
</feature>
<reference evidence="4" key="1">
    <citation type="submission" date="2017-02" db="UniProtKB">
        <authorList>
            <consortium name="WormBaseParasite"/>
        </authorList>
    </citation>
    <scope>IDENTIFICATION</scope>
</reference>
<evidence type="ECO:0000313" key="3">
    <source>
        <dbReference type="Proteomes" id="UP000271162"/>
    </source>
</evidence>
<feature type="compositionally biased region" description="Polar residues" evidence="1">
    <location>
        <begin position="1"/>
        <end position="14"/>
    </location>
</feature>
<accession>A0A0N4YYA7</accession>
<evidence type="ECO:0000313" key="4">
    <source>
        <dbReference type="WBParaSite" id="NBR_0002222901-mRNA-1"/>
    </source>
</evidence>
<protein>
    <submittedName>
        <fullName evidence="2 4">Uncharacterized protein</fullName>
    </submittedName>
</protein>
<reference evidence="2 3" key="2">
    <citation type="submission" date="2018-11" db="EMBL/GenBank/DDBJ databases">
        <authorList>
            <consortium name="Pathogen Informatics"/>
        </authorList>
    </citation>
    <scope>NUCLEOTIDE SEQUENCE [LARGE SCALE GENOMIC DNA]</scope>
</reference>
<gene>
    <name evidence="2" type="ORF">NBR_LOCUS22230</name>
</gene>
<dbReference type="Proteomes" id="UP000271162">
    <property type="component" value="Unassembled WGS sequence"/>
</dbReference>
<keyword evidence="3" id="KW-1185">Reference proteome</keyword>
<feature type="compositionally biased region" description="Basic and acidic residues" evidence="1">
    <location>
        <begin position="353"/>
        <end position="365"/>
    </location>
</feature>
<dbReference type="AlphaFoldDB" id="A0A0N4YYA7"/>
<organism evidence="4">
    <name type="scientific">Nippostrongylus brasiliensis</name>
    <name type="common">Rat hookworm</name>
    <dbReference type="NCBI Taxonomy" id="27835"/>
    <lineage>
        <taxon>Eukaryota</taxon>
        <taxon>Metazoa</taxon>
        <taxon>Ecdysozoa</taxon>
        <taxon>Nematoda</taxon>
        <taxon>Chromadorea</taxon>
        <taxon>Rhabditida</taxon>
        <taxon>Rhabditina</taxon>
        <taxon>Rhabditomorpha</taxon>
        <taxon>Strongyloidea</taxon>
        <taxon>Heligmosomidae</taxon>
        <taxon>Nippostrongylus</taxon>
    </lineage>
</organism>
<dbReference type="WBParaSite" id="NBR_0002222901-mRNA-1">
    <property type="protein sequence ID" value="NBR_0002222901-mRNA-1"/>
    <property type="gene ID" value="NBR_0002222901"/>
</dbReference>
<feature type="compositionally biased region" description="Low complexity" evidence="1">
    <location>
        <begin position="45"/>
        <end position="61"/>
    </location>
</feature>
<feature type="compositionally biased region" description="Basic and acidic residues" evidence="1">
    <location>
        <begin position="25"/>
        <end position="34"/>
    </location>
</feature>
<dbReference type="OMA" id="TRMEKIE"/>
<evidence type="ECO:0000256" key="1">
    <source>
        <dbReference type="SAM" id="MobiDB-lite"/>
    </source>
</evidence>